<feature type="compositionally biased region" description="Polar residues" evidence="15">
    <location>
        <begin position="571"/>
        <end position="586"/>
    </location>
</feature>
<reference evidence="17 18" key="1">
    <citation type="submission" date="2018-06" db="EMBL/GenBank/DDBJ databases">
        <title>Genome analysis of cellulolytic fungus Trichoderma lentiforme CFAM-422.</title>
        <authorList>
            <person name="Steindorff A.S."/>
            <person name="Formighieri E.F."/>
            <person name="Midorikawa G.E.O."/>
            <person name="Tamietti M.S."/>
            <person name="Ramos E.Z."/>
            <person name="Silva A.S."/>
            <person name="Bon E.P.S."/>
            <person name="Mendes T.D."/>
            <person name="Damaso M.C.T."/>
            <person name="Favaro L.C.L."/>
        </authorList>
    </citation>
    <scope>NUCLEOTIDE SEQUENCE [LARGE SCALE GENOMIC DNA]</scope>
    <source>
        <strain evidence="17 18">CFAM-422</strain>
    </source>
</reference>
<dbReference type="GO" id="GO:0005874">
    <property type="term" value="C:microtubule"/>
    <property type="evidence" value="ECO:0007669"/>
    <property type="project" value="UniProtKB-KW"/>
</dbReference>
<dbReference type="InterPro" id="IPR017975">
    <property type="entry name" value="Tubulin_CS"/>
</dbReference>
<evidence type="ECO:0000256" key="6">
    <source>
        <dbReference type="ARBA" id="ARBA00022490"/>
    </source>
</evidence>
<comment type="function">
    <text evidence="14">Tubulin is the major constituent of microtubules, a cylinder consisting of laterally associated linear protofilaments composed of alpha- and beta-tubulin heterodimers. Microtubules grow by the addition of GTP-tubulin dimers to the microtubule end, where a stabilizing cap forms. Below the cap, tubulin dimers are in GDP-bound state, owing to GTPase activity of alpha-tubulin.</text>
</comment>
<evidence type="ECO:0000256" key="15">
    <source>
        <dbReference type="SAM" id="MobiDB-lite"/>
    </source>
</evidence>
<dbReference type="Gene3D" id="1.10.287.600">
    <property type="entry name" value="Helix hairpin bin"/>
    <property type="match status" value="1"/>
</dbReference>
<keyword evidence="9" id="KW-0547">Nucleotide-binding</keyword>
<dbReference type="PROSITE" id="PS50196">
    <property type="entry name" value="RANBD1"/>
    <property type="match status" value="1"/>
</dbReference>
<dbReference type="Pfam" id="PF03953">
    <property type="entry name" value="Tubulin_C"/>
    <property type="match status" value="1"/>
</dbReference>
<evidence type="ECO:0000256" key="3">
    <source>
        <dbReference type="ARBA" id="ARBA00009636"/>
    </source>
</evidence>
<dbReference type="CDD" id="cd02188">
    <property type="entry name" value="gamma_tubulin"/>
    <property type="match status" value="1"/>
</dbReference>
<dbReference type="SMART" id="SM00865">
    <property type="entry name" value="Tubulin_C"/>
    <property type="match status" value="1"/>
</dbReference>
<comment type="caution">
    <text evidence="17">The sequence shown here is derived from an EMBL/GenBank/DDBJ whole genome shotgun (WGS) entry which is preliminary data.</text>
</comment>
<dbReference type="Gene3D" id="3.40.50.1440">
    <property type="entry name" value="Tubulin/FtsZ, GTPase domain"/>
    <property type="match status" value="1"/>
</dbReference>
<feature type="compositionally biased region" description="Acidic residues" evidence="15">
    <location>
        <begin position="259"/>
        <end position="269"/>
    </location>
</feature>
<feature type="compositionally biased region" description="Polar residues" evidence="15">
    <location>
        <begin position="514"/>
        <end position="526"/>
    </location>
</feature>
<dbReference type="SUPFAM" id="SSF55307">
    <property type="entry name" value="Tubulin C-terminal domain-like"/>
    <property type="match status" value="1"/>
</dbReference>
<protein>
    <recommendedName>
        <fullName evidence="5">Tubulin gamma chain</fullName>
    </recommendedName>
    <alternativeName>
        <fullName evidence="13">Gamma-tubulin</fullName>
    </alternativeName>
</protein>
<evidence type="ECO:0000256" key="9">
    <source>
        <dbReference type="ARBA" id="ARBA00022741"/>
    </source>
</evidence>
<feature type="compositionally biased region" description="Polar residues" evidence="15">
    <location>
        <begin position="1098"/>
        <end position="1107"/>
    </location>
</feature>
<dbReference type="SMART" id="SM00160">
    <property type="entry name" value="RanBD"/>
    <property type="match status" value="1"/>
</dbReference>
<keyword evidence="18" id="KW-1185">Reference proteome</keyword>
<sequence length="1690" mass="178360">MVTFALPGEYDGADVANGTPKSRPPLPFAKRTYVATPYANKRLSTSAASSRKLLITRDETMNQDPVSSSRNNLFRATAVESPPTSTTFSPTNLPQSTMKKVFAPGVTPMSNRVYRENTARATPRGLAANSSDKELFNMRISSPPPELTGEVLANKVPKDWNSKGSIYADQFLAHLCPPNLDDEQRRQFFCILDLRRLKYAANEIFTKKSWKLNIMNFAKEFEKSRSIILLRYGLYEFQSVKPSKEVLKRWRREHGLPDPVEEADEEAAEALDGTPSKPATAKKRKADDNLSKETVDATENVASAVKRRATVRDEEDEPTAATPAPMKNKRKATITEESPAKLQKTPSSSAKSLFEKIANKPAASPVPVKAAEKNAANGRLSRSVFTSLKPPANGVSNGNIFGYLSDASSAKNSGIEADAESESESDNDEEVEESQEAGQSDEPSGASDASPQVGSNLFNTKPSTAFGTGVSSAAGTRESTPGRSLFERITKGQDGQPIRADENAEEVIPKAPASSLNQTWNPTSTPLKFAPPAAPSTSQNGSLFGKPTSAPAGSIFAPKSTAPSNIFGVSKQDQSSKANTPLSETDVTGGESDKENDSQPAKKLFSEPKVAALPSTTAPSLFGFKPAAAEPAKVSEPAKPAATTTSLFGAIGSSDATSKLFGDVKTSIPSAPTSALFAPKKESEKPKGNGLFGTSDANATPLTGASAALFGIKPTEAPAPAAAPVPATSLFGTASSAPPATTAPAMSTNLFGTAAPVSTSTNLFGSANSSFTSEPDQSTPAPTTTNLFGAASSAPTTSLFGASSSVPSKKDPSPSATTQPASAPLFSFGASAGPKPTETSQAAAKSLFGAPKSPPAASSSLFAGSPMKQDAASPAKKQFGLGTDTSAPPPVFSFGSTGASSGSSNLFGNPAPSAPTPAPLFGATPSSAQSGSGDSNGGSFNFNFGSGAAAPASTGSFNNPFSSGNTGGAPAPASAPAPVFSFGSSAQPGGGSGSSGGSGMFQFGNGTGSQPSQASTPLFGGASATTPSVPSFTATGPSSQPSTSMFSFGASSQPSSGFNLAPPAGGSSTTGTNSPFNLGGGSSLATTPAGGTPEPSAQLKTNTSAAENNDEEGEKHEQISLTEGVEKDEEVLHEVRAKVLKFVPAGEASESEEKKSKSPWATKGVGSLRLLKHKKTNNVRLLLRAEPRGNVAMNRSVLPDLSYKADEKYVKMTTSNDTGDGLETWMIQVKTKDMAKALAESLETHKAQFWQQLCQEHGISQDGNLEDFATEGGDRKDVFYYQSDDTRYIPRAILIDLEPRVLNSIQTGPYRNIYNPENFYVGKNGMGAANNWGDGYQSGEAVYEDVMEMIDREADGSDSLEGFMMLHSIAGGTGSGLGSFLLERLNDRFPKKIIQTYSVFPNTTNAPDVVVHPYNSILSMRRLTQNADSVVVLDNGALSHIAADRLHVQEPSFQQTNQLVATVMSASTTTLRYPGYMHNDLVSILASLIPTPRCHFLMTAYTPFTGDQVEQAKTVRKTTVLDVMRRLLQPKNRMVSTVPGKKSCYISILNVIQGEVDPTDVHKSLLRIRERKLATFIPWGPASIQVALTKRSPYMPMSHRVSGLMLANHTSIATLFKRILKQYDGMRKRNAFIEGYKKTAPFSENLDEFDEARQVVSDLIQEYEAAEDADYLNPDNGEKAASAETDRRMA</sequence>
<feature type="region of interest" description="Disordered" evidence="15">
    <location>
        <begin position="1671"/>
        <end position="1690"/>
    </location>
</feature>
<dbReference type="GO" id="GO:0000278">
    <property type="term" value="P:mitotic cell cycle"/>
    <property type="evidence" value="ECO:0007669"/>
    <property type="project" value="UniProtKB-ARBA"/>
</dbReference>
<dbReference type="SUPFAM" id="SSF50729">
    <property type="entry name" value="PH domain-like"/>
    <property type="match status" value="1"/>
</dbReference>
<keyword evidence="8" id="KW-0479">Metal-binding</keyword>
<feature type="compositionally biased region" description="Low complexity" evidence="15">
    <location>
        <begin position="892"/>
        <end position="904"/>
    </location>
</feature>
<dbReference type="InterPro" id="IPR003008">
    <property type="entry name" value="Tubulin_FtsZ_GTPase"/>
</dbReference>
<evidence type="ECO:0000256" key="1">
    <source>
        <dbReference type="ARBA" id="ARBA00001946"/>
    </source>
</evidence>
<feature type="region of interest" description="Disordered" evidence="15">
    <location>
        <begin position="717"/>
        <end position="747"/>
    </location>
</feature>
<dbReference type="InterPro" id="IPR002454">
    <property type="entry name" value="Gamma_tubulin"/>
</dbReference>
<keyword evidence="6" id="KW-0963">Cytoplasm</keyword>
<evidence type="ECO:0000256" key="14">
    <source>
        <dbReference type="ARBA" id="ARBA00034296"/>
    </source>
</evidence>
<feature type="compositionally biased region" description="Low complexity" evidence="15">
    <location>
        <begin position="718"/>
        <end position="747"/>
    </location>
</feature>
<accession>A0A9P4XM04</accession>
<dbReference type="Pfam" id="PF00091">
    <property type="entry name" value="Tubulin"/>
    <property type="match status" value="1"/>
</dbReference>
<dbReference type="PANTHER" id="PTHR11588">
    <property type="entry name" value="TUBULIN"/>
    <property type="match status" value="1"/>
</dbReference>
<comment type="cofactor">
    <cofactor evidence="1">
        <name>Mg(2+)</name>
        <dbReference type="ChEBI" id="CHEBI:18420"/>
    </cofactor>
</comment>
<dbReference type="SMART" id="SM00864">
    <property type="entry name" value="Tubulin"/>
    <property type="match status" value="1"/>
</dbReference>
<feature type="region of interest" description="Disordered" evidence="15">
    <location>
        <begin position="362"/>
        <end position="397"/>
    </location>
</feature>
<name>A0A9P4XM04_9HYPO</name>
<dbReference type="PRINTS" id="PR01161">
    <property type="entry name" value="TUBULIN"/>
</dbReference>
<evidence type="ECO:0000256" key="2">
    <source>
        <dbReference type="ARBA" id="ARBA00004317"/>
    </source>
</evidence>
<evidence type="ECO:0000256" key="4">
    <source>
        <dbReference type="ARBA" id="ARBA00011747"/>
    </source>
</evidence>
<feature type="region of interest" description="Disordered" evidence="15">
    <location>
        <begin position="1"/>
        <end position="28"/>
    </location>
</feature>
<feature type="compositionally biased region" description="Polar residues" evidence="15">
    <location>
        <begin position="447"/>
        <end position="482"/>
    </location>
</feature>
<keyword evidence="11" id="KW-0342">GTP-binding</keyword>
<gene>
    <name evidence="17" type="ORF">CFAM422_002080</name>
</gene>
<feature type="region of interest" description="Disordered" evidence="15">
    <location>
        <begin position="675"/>
        <end position="697"/>
    </location>
</feature>
<feature type="compositionally biased region" description="Polar residues" evidence="15">
    <location>
        <begin position="762"/>
        <end position="802"/>
    </location>
</feature>
<dbReference type="InterPro" id="IPR011993">
    <property type="entry name" value="PH-like_dom_sf"/>
</dbReference>
<feature type="compositionally biased region" description="Low complexity" evidence="15">
    <location>
        <begin position="926"/>
        <end position="987"/>
    </location>
</feature>
<dbReference type="GO" id="GO:0005816">
    <property type="term" value="C:spindle pole body"/>
    <property type="evidence" value="ECO:0007669"/>
    <property type="project" value="UniProtKB-SubCell"/>
</dbReference>
<dbReference type="Gene3D" id="3.30.1330.20">
    <property type="entry name" value="Tubulin/FtsZ, C-terminal domain"/>
    <property type="match status" value="1"/>
</dbReference>
<dbReference type="SUPFAM" id="SSF52490">
    <property type="entry name" value="Tubulin nucleotide-binding domain-like"/>
    <property type="match status" value="1"/>
</dbReference>
<dbReference type="CDD" id="cd13170">
    <property type="entry name" value="RanBD_NUP50"/>
    <property type="match status" value="1"/>
</dbReference>
<comment type="subunit">
    <text evidence="4">Dimer of alpha and beta chains. A typical microtubule is a hollow water-filled tube with an outer diameter of 25 nm and an inner diameter of 15 nM. Alpha-beta heterodimers associate head-to-tail to form protofilaments running lengthwise along the microtubule wall with the beta-tubulin subunit facing the microtubule plus end conferring a structural polarity. Microtubules usually have 13 protofilaments but different protofilament numbers can be found in some organisms and specialized cells.</text>
</comment>
<dbReference type="InterPro" id="IPR018316">
    <property type="entry name" value="Tubulin/FtsZ_2-layer-sand-dom"/>
</dbReference>
<dbReference type="InterPro" id="IPR037103">
    <property type="entry name" value="Tubulin/FtsZ-like_C"/>
</dbReference>
<evidence type="ECO:0000256" key="8">
    <source>
        <dbReference type="ARBA" id="ARBA00022723"/>
    </source>
</evidence>
<feature type="compositionally biased region" description="Acidic residues" evidence="15">
    <location>
        <begin position="417"/>
        <end position="435"/>
    </location>
</feature>
<dbReference type="EMBL" id="QLNT01000003">
    <property type="protein sequence ID" value="KAF3075814.1"/>
    <property type="molecule type" value="Genomic_DNA"/>
</dbReference>
<dbReference type="GO" id="GO:0005525">
    <property type="term" value="F:GTP binding"/>
    <property type="evidence" value="ECO:0007669"/>
    <property type="project" value="UniProtKB-KW"/>
</dbReference>
<feature type="region of interest" description="Disordered" evidence="15">
    <location>
        <begin position="762"/>
        <end position="1120"/>
    </location>
</feature>
<dbReference type="InterPro" id="IPR000217">
    <property type="entry name" value="Tubulin"/>
</dbReference>
<evidence type="ECO:0000256" key="11">
    <source>
        <dbReference type="ARBA" id="ARBA00023134"/>
    </source>
</evidence>
<proteinExistence type="inferred from homology"/>
<dbReference type="GO" id="GO:0007020">
    <property type="term" value="P:microtubule nucleation"/>
    <property type="evidence" value="ECO:0007669"/>
    <property type="project" value="InterPro"/>
</dbReference>
<dbReference type="InterPro" id="IPR008280">
    <property type="entry name" value="Tub_FtsZ_C"/>
</dbReference>
<feature type="region of interest" description="Disordered" evidence="15">
    <location>
        <begin position="258"/>
        <end position="350"/>
    </location>
</feature>
<dbReference type="InterPro" id="IPR000156">
    <property type="entry name" value="Ran_bind_dom"/>
</dbReference>
<dbReference type="GO" id="GO:0000930">
    <property type="term" value="C:gamma-tubulin complex"/>
    <property type="evidence" value="ECO:0007669"/>
    <property type="project" value="InterPro"/>
</dbReference>
<dbReference type="Proteomes" id="UP000801864">
    <property type="component" value="Unassembled WGS sequence"/>
</dbReference>
<dbReference type="FunFam" id="3.30.1330.20:FF:000003">
    <property type="entry name" value="Tubulin gamma chain"/>
    <property type="match status" value="1"/>
</dbReference>
<evidence type="ECO:0000256" key="7">
    <source>
        <dbReference type="ARBA" id="ARBA00022701"/>
    </source>
</evidence>
<dbReference type="FunFam" id="3.40.50.1440:FF:000012">
    <property type="entry name" value="Tubulin gamma chain"/>
    <property type="match status" value="1"/>
</dbReference>
<evidence type="ECO:0000256" key="5">
    <source>
        <dbReference type="ARBA" id="ARBA00018848"/>
    </source>
</evidence>
<dbReference type="PRINTS" id="PR01164">
    <property type="entry name" value="GAMMATUBULIN"/>
</dbReference>
<feature type="compositionally biased region" description="Polar residues" evidence="15">
    <location>
        <begin position="1023"/>
        <end position="1058"/>
    </location>
</feature>
<evidence type="ECO:0000256" key="12">
    <source>
        <dbReference type="ARBA" id="ARBA00023212"/>
    </source>
</evidence>
<organism evidence="17 18">
    <name type="scientific">Trichoderma lentiforme</name>
    <dbReference type="NCBI Taxonomy" id="1567552"/>
    <lineage>
        <taxon>Eukaryota</taxon>
        <taxon>Fungi</taxon>
        <taxon>Dikarya</taxon>
        <taxon>Ascomycota</taxon>
        <taxon>Pezizomycotina</taxon>
        <taxon>Sordariomycetes</taxon>
        <taxon>Hypocreomycetidae</taxon>
        <taxon>Hypocreales</taxon>
        <taxon>Hypocreaceae</taxon>
        <taxon>Trichoderma</taxon>
    </lineage>
</organism>
<keyword evidence="12" id="KW-0206">Cytoskeleton</keyword>
<comment type="similarity">
    <text evidence="3">Belongs to the tubulin family.</text>
</comment>
<feature type="compositionally biased region" description="Gly residues" evidence="15">
    <location>
        <begin position="988"/>
        <end position="999"/>
    </location>
</feature>
<dbReference type="GO" id="GO:0031122">
    <property type="term" value="P:cytoplasmic microtubule organization"/>
    <property type="evidence" value="ECO:0007669"/>
    <property type="project" value="InterPro"/>
</dbReference>
<dbReference type="InterPro" id="IPR023123">
    <property type="entry name" value="Tubulin_C"/>
</dbReference>
<evidence type="ECO:0000256" key="10">
    <source>
        <dbReference type="ARBA" id="ARBA00022842"/>
    </source>
</evidence>
<dbReference type="InterPro" id="IPR036525">
    <property type="entry name" value="Tubulin/FtsZ_GTPase_sf"/>
</dbReference>
<evidence type="ECO:0000256" key="13">
    <source>
        <dbReference type="ARBA" id="ARBA00033229"/>
    </source>
</evidence>
<keyword evidence="10" id="KW-0460">Magnesium</keyword>
<dbReference type="FunFam" id="1.10.287.600:FF:000004">
    <property type="entry name" value="Tubulin gamma chain"/>
    <property type="match status" value="1"/>
</dbReference>
<comment type="subcellular location">
    <subcellularLocation>
        <location evidence="2">Cytoplasm</location>
        <location evidence="2">Cytoskeleton</location>
        <location evidence="2">Microtubule organizing center</location>
        <location evidence="2">Spindle pole body</location>
    </subcellularLocation>
</comment>
<evidence type="ECO:0000313" key="18">
    <source>
        <dbReference type="Proteomes" id="UP000801864"/>
    </source>
</evidence>
<feature type="compositionally biased region" description="Low complexity" evidence="15">
    <location>
        <begin position="855"/>
        <end position="866"/>
    </location>
</feature>
<feature type="compositionally biased region" description="Polar residues" evidence="15">
    <location>
        <begin position="1066"/>
        <end position="1076"/>
    </location>
</feature>
<dbReference type="PROSITE" id="PS00227">
    <property type="entry name" value="TUBULIN"/>
    <property type="match status" value="1"/>
</dbReference>
<dbReference type="GO" id="GO:0046872">
    <property type="term" value="F:metal ion binding"/>
    <property type="evidence" value="ECO:0007669"/>
    <property type="project" value="UniProtKB-KW"/>
</dbReference>
<feature type="domain" description="RanBD1" evidence="16">
    <location>
        <begin position="1126"/>
        <end position="1251"/>
    </location>
</feature>
<feature type="region of interest" description="Disordered" evidence="15">
    <location>
        <begin position="410"/>
        <end position="610"/>
    </location>
</feature>
<feature type="compositionally biased region" description="Basic and acidic residues" evidence="15">
    <location>
        <begin position="285"/>
        <end position="295"/>
    </location>
</feature>
<dbReference type="Gene3D" id="2.30.29.30">
    <property type="entry name" value="Pleckstrin-homology domain (PH domain)/Phosphotyrosine-binding domain (PTB)"/>
    <property type="match status" value="1"/>
</dbReference>
<dbReference type="Pfam" id="PF00638">
    <property type="entry name" value="Ran_BP1"/>
    <property type="match status" value="1"/>
</dbReference>
<evidence type="ECO:0000259" key="16">
    <source>
        <dbReference type="PROSITE" id="PS50196"/>
    </source>
</evidence>
<evidence type="ECO:0000313" key="17">
    <source>
        <dbReference type="EMBL" id="KAF3075814.1"/>
    </source>
</evidence>
<keyword evidence="7" id="KW-0493">Microtubule</keyword>